<evidence type="ECO:0000313" key="1">
    <source>
        <dbReference type="EMBL" id="MFD0856847.1"/>
    </source>
</evidence>
<name>A0ABW3CTG1_9ACTN</name>
<comment type="caution">
    <text evidence="1">The sequence shown here is derived from an EMBL/GenBank/DDBJ whole genome shotgun (WGS) entry which is preliminary data.</text>
</comment>
<reference evidence="2" key="1">
    <citation type="journal article" date="2019" name="Int. J. Syst. Evol. Microbiol.">
        <title>The Global Catalogue of Microorganisms (GCM) 10K type strain sequencing project: providing services to taxonomists for standard genome sequencing and annotation.</title>
        <authorList>
            <consortium name="The Broad Institute Genomics Platform"/>
            <consortium name="The Broad Institute Genome Sequencing Center for Infectious Disease"/>
            <person name="Wu L."/>
            <person name="Ma J."/>
        </authorList>
    </citation>
    <scope>NUCLEOTIDE SEQUENCE [LARGE SCALE GENOMIC DNA]</scope>
    <source>
        <strain evidence="2">JCM 31696</strain>
    </source>
</reference>
<sequence length="52" mass="5691">MAAVTRDNLRPTDNDLAAPYTEVENPDDIVIVRLDHSMAYAVPTWCASSPTS</sequence>
<dbReference type="Proteomes" id="UP001597083">
    <property type="component" value="Unassembled WGS sequence"/>
</dbReference>
<evidence type="ECO:0000313" key="2">
    <source>
        <dbReference type="Proteomes" id="UP001597083"/>
    </source>
</evidence>
<organism evidence="1 2">
    <name type="scientific">Actinomadura adrarensis</name>
    <dbReference type="NCBI Taxonomy" id="1819600"/>
    <lineage>
        <taxon>Bacteria</taxon>
        <taxon>Bacillati</taxon>
        <taxon>Actinomycetota</taxon>
        <taxon>Actinomycetes</taxon>
        <taxon>Streptosporangiales</taxon>
        <taxon>Thermomonosporaceae</taxon>
        <taxon>Actinomadura</taxon>
    </lineage>
</organism>
<protein>
    <submittedName>
        <fullName evidence="1">Uncharacterized protein</fullName>
    </submittedName>
</protein>
<dbReference type="EMBL" id="JBHTIR010004278">
    <property type="protein sequence ID" value="MFD0856847.1"/>
    <property type="molecule type" value="Genomic_DNA"/>
</dbReference>
<accession>A0ABW3CTG1</accession>
<keyword evidence="2" id="KW-1185">Reference proteome</keyword>
<proteinExistence type="predicted"/>
<gene>
    <name evidence="1" type="ORF">ACFQ07_31735</name>
</gene>